<dbReference type="InterPro" id="IPR000639">
    <property type="entry name" value="Epox_hydrolase-like"/>
</dbReference>
<dbReference type="SUPFAM" id="SSF53474">
    <property type="entry name" value="alpha/beta-Hydrolases"/>
    <property type="match status" value="1"/>
</dbReference>
<evidence type="ECO:0000313" key="3">
    <source>
        <dbReference type="EMBL" id="MCK9795817.1"/>
    </source>
</evidence>
<dbReference type="Pfam" id="PF00561">
    <property type="entry name" value="Abhydrolase_1"/>
    <property type="match status" value="1"/>
</dbReference>
<sequence length="309" mass="34342">MDEDAVRGGRVAPALPAVPMPELDGVTHRWVDVDGLSMHVVEQGSGDPVLLLHGFPEHWWEWRGVIGPLAVDHHVVCPDLRGFGWTDAPPDGYTHDRLLADVVGLLDALGVDRAHVVSHDWGAIVGFHLCLEHPGRAVSLLSMGVPHPWLRFDPRMLLTLRHTWFQAVIASRLTGPRALARGRQRLPRHLLRVYGSETPAMTDADVESYVAPLRQPERARAGSALCRDFVRRELWAVLRGAYRDRYLTTPAAALLGAGDIFHDRRLMGGYEGHADDLTVDILPGVSHFMVDERPDLVVDRARELFARAA</sequence>
<dbReference type="EMBL" id="JALQCY010000007">
    <property type="protein sequence ID" value="MCK9795817.1"/>
    <property type="molecule type" value="Genomic_DNA"/>
</dbReference>
<dbReference type="InterPro" id="IPR029058">
    <property type="entry name" value="AB_hydrolase_fold"/>
</dbReference>
<dbReference type="Proteomes" id="UP001651050">
    <property type="component" value="Unassembled WGS sequence"/>
</dbReference>
<evidence type="ECO:0000256" key="1">
    <source>
        <dbReference type="ARBA" id="ARBA00022801"/>
    </source>
</evidence>
<dbReference type="RefSeq" id="WP_416345671.1">
    <property type="nucleotide sequence ID" value="NZ_JALQCY010000007.1"/>
</dbReference>
<proteinExistence type="predicted"/>
<protein>
    <submittedName>
        <fullName evidence="3">Alpha/beta fold hydrolase</fullName>
    </submittedName>
</protein>
<dbReference type="GO" id="GO:0016787">
    <property type="term" value="F:hydrolase activity"/>
    <property type="evidence" value="ECO:0007669"/>
    <property type="project" value="UniProtKB-KW"/>
</dbReference>
<dbReference type="PRINTS" id="PR00412">
    <property type="entry name" value="EPOXHYDRLASE"/>
</dbReference>
<dbReference type="InterPro" id="IPR000073">
    <property type="entry name" value="AB_hydrolase_1"/>
</dbReference>
<accession>A0ABT0J8J4</accession>
<gene>
    <name evidence="3" type="ORF">M1843_18900</name>
</gene>
<keyword evidence="1 3" id="KW-0378">Hydrolase</keyword>
<dbReference type="PANTHER" id="PTHR43329">
    <property type="entry name" value="EPOXIDE HYDROLASE"/>
    <property type="match status" value="1"/>
</dbReference>
<organism evidence="3 4">
    <name type="scientific">Isoptericola peretonis</name>
    <dbReference type="NCBI Taxonomy" id="2918523"/>
    <lineage>
        <taxon>Bacteria</taxon>
        <taxon>Bacillati</taxon>
        <taxon>Actinomycetota</taxon>
        <taxon>Actinomycetes</taxon>
        <taxon>Micrococcales</taxon>
        <taxon>Promicromonosporaceae</taxon>
        <taxon>Isoptericola</taxon>
    </lineage>
</organism>
<feature type="domain" description="AB hydrolase-1" evidence="2">
    <location>
        <begin position="48"/>
        <end position="177"/>
    </location>
</feature>
<reference evidence="3 4" key="1">
    <citation type="submission" date="2022-02" db="EMBL/GenBank/DDBJ databases">
        <title>The car tank lid bacteriome: a reservoir of bacteria with potential in bioremediation of fuel.</title>
        <authorList>
            <person name="Vidal-Verdu A."/>
            <person name="Gomez-Martinez D."/>
            <person name="Latorre-Perez A."/>
            <person name="Pereto J."/>
            <person name="Porcar M."/>
        </authorList>
    </citation>
    <scope>NUCLEOTIDE SEQUENCE [LARGE SCALE GENOMIC DNA]</scope>
    <source>
        <strain evidence="3 4">4D.3</strain>
    </source>
</reference>
<name>A0ABT0J8J4_9MICO</name>
<evidence type="ECO:0000259" key="2">
    <source>
        <dbReference type="Pfam" id="PF00561"/>
    </source>
</evidence>
<comment type="caution">
    <text evidence="3">The sequence shown here is derived from an EMBL/GenBank/DDBJ whole genome shotgun (WGS) entry which is preliminary data.</text>
</comment>
<evidence type="ECO:0000313" key="4">
    <source>
        <dbReference type="Proteomes" id="UP001651050"/>
    </source>
</evidence>
<keyword evidence="4" id="KW-1185">Reference proteome</keyword>
<dbReference type="Gene3D" id="3.40.50.1820">
    <property type="entry name" value="alpha/beta hydrolase"/>
    <property type="match status" value="1"/>
</dbReference>